<dbReference type="NCBIfam" id="TIGR02968">
    <property type="entry name" value="succ_dehyd_anc"/>
    <property type="match status" value="1"/>
</dbReference>
<comment type="subcellular location">
    <subcellularLocation>
        <location evidence="2">Cell inner membrane</location>
        <topology evidence="2">Multi-pass membrane protein</topology>
    </subcellularLocation>
</comment>
<keyword evidence="20" id="KW-1185">Reference proteome</keyword>
<evidence type="ECO:0000256" key="15">
    <source>
        <dbReference type="ARBA" id="ARBA00023136"/>
    </source>
</evidence>
<protein>
    <recommendedName>
        <fullName evidence="4">Succinate dehydrogenase hydrophobic membrane anchor subunit</fullName>
    </recommendedName>
</protein>
<dbReference type="InterPro" id="IPR000701">
    <property type="entry name" value="SuccDH_FuR_B_TM-su"/>
</dbReference>
<dbReference type="AlphaFoldDB" id="A0A2R5FCG3"/>
<evidence type="ECO:0000313" key="19">
    <source>
        <dbReference type="EMBL" id="GBG14623.1"/>
    </source>
</evidence>
<accession>A0A2R5FCG3</accession>
<comment type="pathway">
    <text evidence="3">Carbohydrate metabolism; tricarboxylic acid cycle.</text>
</comment>
<comment type="cofactor">
    <cofactor evidence="17">
        <name>heme</name>
        <dbReference type="ChEBI" id="CHEBI:30413"/>
    </cofactor>
    <text evidence="17">The heme is bound between the two transmembrane subunits.</text>
</comment>
<evidence type="ECO:0000256" key="13">
    <source>
        <dbReference type="ARBA" id="ARBA00022989"/>
    </source>
</evidence>
<name>A0A2R5FCG3_9PROT</name>
<dbReference type="UniPathway" id="UPA00223"/>
<keyword evidence="7" id="KW-0997">Cell inner membrane</keyword>
<reference evidence="19 20" key="1">
    <citation type="journal article" date="2018" name="Environ. Microbiol.">
        <title>Isolation and genomic characterization of Novimethylophilus kurashikiensis gen. nov. sp. nov., a new lanthanide-dependent methylotrophic species of Methylophilaceae.</title>
        <authorList>
            <person name="Lv H."/>
            <person name="Sahin N."/>
            <person name="Tani A."/>
        </authorList>
    </citation>
    <scope>NUCLEOTIDE SEQUENCE [LARGE SCALE GENOMIC DNA]</scope>
    <source>
        <strain evidence="19 20">La2-4</strain>
    </source>
</reference>
<dbReference type="SUPFAM" id="SSF81343">
    <property type="entry name" value="Fumarate reductase respiratory complex transmembrane subunits"/>
    <property type="match status" value="1"/>
</dbReference>
<evidence type="ECO:0000256" key="14">
    <source>
        <dbReference type="ARBA" id="ARBA00023004"/>
    </source>
</evidence>
<feature type="transmembrane region" description="Helical" evidence="18">
    <location>
        <begin position="86"/>
        <end position="107"/>
    </location>
</feature>
<dbReference type="Pfam" id="PF01127">
    <property type="entry name" value="Sdh_cyt"/>
    <property type="match status" value="1"/>
</dbReference>
<dbReference type="InterPro" id="IPR014312">
    <property type="entry name" value="Succ_DH_anchor"/>
</dbReference>
<evidence type="ECO:0000256" key="12">
    <source>
        <dbReference type="ARBA" id="ARBA00022982"/>
    </source>
</evidence>
<keyword evidence="15 18" id="KW-0472">Membrane</keyword>
<dbReference type="Proteomes" id="UP000245081">
    <property type="component" value="Unassembled WGS sequence"/>
</dbReference>
<feature type="binding site" evidence="16">
    <location>
        <position position="77"/>
    </location>
    <ligand>
        <name>a ubiquinone</name>
        <dbReference type="ChEBI" id="CHEBI:16389"/>
    </ligand>
</feature>
<evidence type="ECO:0000256" key="8">
    <source>
        <dbReference type="ARBA" id="ARBA00022532"/>
    </source>
</evidence>
<dbReference type="PANTHER" id="PTHR38689:SF1">
    <property type="entry name" value="SUCCINATE DEHYDROGENASE HYDROPHOBIC MEMBRANE ANCHOR SUBUNIT"/>
    <property type="match status" value="1"/>
</dbReference>
<evidence type="ECO:0000256" key="2">
    <source>
        <dbReference type="ARBA" id="ARBA00004429"/>
    </source>
</evidence>
<evidence type="ECO:0000256" key="5">
    <source>
        <dbReference type="ARBA" id="ARBA00022448"/>
    </source>
</evidence>
<dbReference type="GO" id="GO:0046872">
    <property type="term" value="F:metal ion binding"/>
    <property type="evidence" value="ECO:0007669"/>
    <property type="project" value="UniProtKB-KW"/>
</dbReference>
<evidence type="ECO:0000313" key="20">
    <source>
        <dbReference type="Proteomes" id="UP000245081"/>
    </source>
</evidence>
<dbReference type="PANTHER" id="PTHR38689">
    <property type="entry name" value="SUCCINATE DEHYDROGENASE HYDROPHOBIC MEMBRANE ANCHOR SUBUNIT"/>
    <property type="match status" value="1"/>
</dbReference>
<keyword evidence="5" id="KW-0813">Transport</keyword>
<dbReference type="RefSeq" id="WP_109015813.1">
    <property type="nucleotide sequence ID" value="NZ_BDOQ01000009.1"/>
</dbReference>
<comment type="caution">
    <text evidence="19">The sequence shown here is derived from an EMBL/GenBank/DDBJ whole genome shotgun (WGS) entry which is preliminary data.</text>
</comment>
<dbReference type="OrthoDB" id="5612767at2"/>
<dbReference type="GO" id="GO:0006099">
    <property type="term" value="P:tricarboxylic acid cycle"/>
    <property type="evidence" value="ECO:0007669"/>
    <property type="project" value="UniProtKB-UniPathway"/>
</dbReference>
<evidence type="ECO:0000256" key="10">
    <source>
        <dbReference type="ARBA" id="ARBA00022692"/>
    </source>
</evidence>
<dbReference type="PIRSF" id="PIRSF000169">
    <property type="entry name" value="SDH_D"/>
    <property type="match status" value="1"/>
</dbReference>
<keyword evidence="11 17" id="KW-0479">Metal-binding</keyword>
<proteinExistence type="predicted"/>
<dbReference type="GO" id="GO:0020037">
    <property type="term" value="F:heme binding"/>
    <property type="evidence" value="ECO:0007669"/>
    <property type="project" value="InterPro"/>
</dbReference>
<comment type="function">
    <text evidence="1">Membrane-anchoring subunit of succinate dehydrogenase (SDH).</text>
</comment>
<dbReference type="InterPro" id="IPR034804">
    <property type="entry name" value="SQR/QFR_C/D"/>
</dbReference>
<dbReference type="GO" id="GO:0017004">
    <property type="term" value="P:cytochrome complex assembly"/>
    <property type="evidence" value="ECO:0007669"/>
    <property type="project" value="TreeGrafter"/>
</dbReference>
<dbReference type="EMBL" id="BDOQ01000009">
    <property type="protein sequence ID" value="GBG14623.1"/>
    <property type="molecule type" value="Genomic_DNA"/>
</dbReference>
<keyword evidence="13 18" id="KW-1133">Transmembrane helix</keyword>
<keyword evidence="12" id="KW-0249">Electron transport</keyword>
<dbReference type="GO" id="GO:0005886">
    <property type="term" value="C:plasma membrane"/>
    <property type="evidence" value="ECO:0007669"/>
    <property type="project" value="UniProtKB-SubCell"/>
</dbReference>
<evidence type="ECO:0000256" key="11">
    <source>
        <dbReference type="ARBA" id="ARBA00022723"/>
    </source>
</evidence>
<feature type="transmembrane region" description="Helical" evidence="18">
    <location>
        <begin position="53"/>
        <end position="74"/>
    </location>
</feature>
<evidence type="ECO:0000256" key="16">
    <source>
        <dbReference type="PIRSR" id="PIRSR000169-1"/>
    </source>
</evidence>
<keyword evidence="9 17" id="KW-0349">Heme</keyword>
<evidence type="ECO:0000256" key="7">
    <source>
        <dbReference type="ARBA" id="ARBA00022519"/>
    </source>
</evidence>
<keyword evidence="8" id="KW-0816">Tricarboxylic acid cycle</keyword>
<feature type="transmembrane region" description="Helical" evidence="18">
    <location>
        <begin position="12"/>
        <end position="33"/>
    </location>
</feature>
<dbReference type="CDD" id="cd03494">
    <property type="entry name" value="SQR_TypeC_SdhD"/>
    <property type="match status" value="1"/>
</dbReference>
<evidence type="ECO:0000256" key="4">
    <source>
        <dbReference type="ARBA" id="ARBA00019425"/>
    </source>
</evidence>
<keyword evidence="6" id="KW-1003">Cell membrane</keyword>
<keyword evidence="10 18" id="KW-0812">Transmembrane</keyword>
<evidence type="ECO:0000256" key="1">
    <source>
        <dbReference type="ARBA" id="ARBA00004050"/>
    </source>
</evidence>
<evidence type="ECO:0000256" key="18">
    <source>
        <dbReference type="SAM" id="Phobius"/>
    </source>
</evidence>
<evidence type="ECO:0000256" key="3">
    <source>
        <dbReference type="ARBA" id="ARBA00005163"/>
    </source>
</evidence>
<organism evidence="19 20">
    <name type="scientific">Novimethylophilus kurashikiensis</name>
    <dbReference type="NCBI Taxonomy" id="1825523"/>
    <lineage>
        <taxon>Bacteria</taxon>
        <taxon>Pseudomonadati</taxon>
        <taxon>Pseudomonadota</taxon>
        <taxon>Betaproteobacteria</taxon>
        <taxon>Nitrosomonadales</taxon>
        <taxon>Methylophilaceae</taxon>
        <taxon>Novimethylophilus</taxon>
    </lineage>
</organism>
<evidence type="ECO:0000256" key="17">
    <source>
        <dbReference type="PIRSR" id="PIRSR000169-2"/>
    </source>
</evidence>
<dbReference type="Gene3D" id="1.20.1300.10">
    <property type="entry name" value="Fumarate reductase/succinate dehydrogenase, transmembrane subunit"/>
    <property type="match status" value="1"/>
</dbReference>
<sequence length="109" mass="12465">MVKSHALRLWLAQRITGALMAIYALMVGSVLYVQHPTEYGTWKALFSTGWMRAATLVFVLSLVWHAWLGMHDILIDYVKPALAHRILKNLVVLSLAVYAVWSMRILWSI</sequence>
<evidence type="ECO:0000256" key="9">
    <source>
        <dbReference type="ARBA" id="ARBA00022617"/>
    </source>
</evidence>
<dbReference type="GO" id="GO:0009055">
    <property type="term" value="F:electron transfer activity"/>
    <property type="evidence" value="ECO:0007669"/>
    <property type="project" value="TreeGrafter"/>
</dbReference>
<evidence type="ECO:0000256" key="6">
    <source>
        <dbReference type="ARBA" id="ARBA00022475"/>
    </source>
</evidence>
<keyword evidence="14 17" id="KW-0408">Iron</keyword>
<gene>
    <name evidence="19" type="primary">sdhD</name>
    <name evidence="19" type="ORF">NMK_2222</name>
</gene>
<feature type="binding site" description="axial binding residue" evidence="17">
    <location>
        <position position="65"/>
    </location>
    <ligand>
        <name>heme</name>
        <dbReference type="ChEBI" id="CHEBI:30413"/>
        <note>ligand shared with second transmembrane subunit</note>
    </ligand>
    <ligandPart>
        <name>Fe</name>
        <dbReference type="ChEBI" id="CHEBI:18248"/>
    </ligandPart>
</feature>